<evidence type="ECO:0000313" key="2">
    <source>
        <dbReference type="Proteomes" id="UP000307440"/>
    </source>
</evidence>
<dbReference type="Proteomes" id="UP000307440">
    <property type="component" value="Unassembled WGS sequence"/>
</dbReference>
<reference evidence="1 2" key="1">
    <citation type="journal article" date="2019" name="Nat. Ecol. Evol.">
        <title>Megaphylogeny resolves global patterns of mushroom evolution.</title>
        <authorList>
            <person name="Varga T."/>
            <person name="Krizsan K."/>
            <person name="Foldi C."/>
            <person name="Dima B."/>
            <person name="Sanchez-Garcia M."/>
            <person name="Sanchez-Ramirez S."/>
            <person name="Szollosi G.J."/>
            <person name="Szarkandi J.G."/>
            <person name="Papp V."/>
            <person name="Albert L."/>
            <person name="Andreopoulos W."/>
            <person name="Angelini C."/>
            <person name="Antonin V."/>
            <person name="Barry K.W."/>
            <person name="Bougher N.L."/>
            <person name="Buchanan P."/>
            <person name="Buyck B."/>
            <person name="Bense V."/>
            <person name="Catcheside P."/>
            <person name="Chovatia M."/>
            <person name="Cooper J."/>
            <person name="Damon W."/>
            <person name="Desjardin D."/>
            <person name="Finy P."/>
            <person name="Geml J."/>
            <person name="Haridas S."/>
            <person name="Hughes K."/>
            <person name="Justo A."/>
            <person name="Karasinski D."/>
            <person name="Kautmanova I."/>
            <person name="Kiss B."/>
            <person name="Kocsube S."/>
            <person name="Kotiranta H."/>
            <person name="LaButti K.M."/>
            <person name="Lechner B.E."/>
            <person name="Liimatainen K."/>
            <person name="Lipzen A."/>
            <person name="Lukacs Z."/>
            <person name="Mihaltcheva S."/>
            <person name="Morgado L.N."/>
            <person name="Niskanen T."/>
            <person name="Noordeloos M.E."/>
            <person name="Ohm R.A."/>
            <person name="Ortiz-Santana B."/>
            <person name="Ovrebo C."/>
            <person name="Racz N."/>
            <person name="Riley R."/>
            <person name="Savchenko A."/>
            <person name="Shiryaev A."/>
            <person name="Soop K."/>
            <person name="Spirin V."/>
            <person name="Szebenyi C."/>
            <person name="Tomsovsky M."/>
            <person name="Tulloss R.E."/>
            <person name="Uehling J."/>
            <person name="Grigoriev I.V."/>
            <person name="Vagvolgyi C."/>
            <person name="Papp T."/>
            <person name="Martin F.M."/>
            <person name="Miettinen O."/>
            <person name="Hibbett D.S."/>
            <person name="Nagy L.G."/>
        </authorList>
    </citation>
    <scope>NUCLEOTIDE SEQUENCE [LARGE SCALE GENOMIC DNA]</scope>
    <source>
        <strain evidence="1 2">CBS 121175</strain>
    </source>
</reference>
<protein>
    <submittedName>
        <fullName evidence="1">Uncharacterized protein</fullName>
    </submittedName>
</protein>
<evidence type="ECO:0000313" key="1">
    <source>
        <dbReference type="EMBL" id="TFK27508.1"/>
    </source>
</evidence>
<gene>
    <name evidence="1" type="ORF">FA15DRAFT_170977</name>
</gene>
<sequence>MNGLSDLSLTSLPCYPLGLLFVKTTLALDTYHSELLSSSTEGTMLSNQASRRRFKNRYSRFYSSRSSFPPLNGIPWLTLCFQTLSAVPRVVVRHIQKAQRVHSRSFDLKRPSLAGGCESL</sequence>
<dbReference type="EMBL" id="ML210164">
    <property type="protein sequence ID" value="TFK27508.1"/>
    <property type="molecule type" value="Genomic_DNA"/>
</dbReference>
<organism evidence="1 2">
    <name type="scientific">Coprinopsis marcescibilis</name>
    <name type="common">Agaric fungus</name>
    <name type="synonym">Psathyrella marcescibilis</name>
    <dbReference type="NCBI Taxonomy" id="230819"/>
    <lineage>
        <taxon>Eukaryota</taxon>
        <taxon>Fungi</taxon>
        <taxon>Dikarya</taxon>
        <taxon>Basidiomycota</taxon>
        <taxon>Agaricomycotina</taxon>
        <taxon>Agaricomycetes</taxon>
        <taxon>Agaricomycetidae</taxon>
        <taxon>Agaricales</taxon>
        <taxon>Agaricineae</taxon>
        <taxon>Psathyrellaceae</taxon>
        <taxon>Coprinopsis</taxon>
    </lineage>
</organism>
<keyword evidence="2" id="KW-1185">Reference proteome</keyword>
<dbReference type="AlphaFoldDB" id="A0A5C3L4A0"/>
<name>A0A5C3L4A0_COPMA</name>
<accession>A0A5C3L4A0</accession>
<proteinExistence type="predicted"/>